<keyword evidence="2" id="KW-0472">Membrane</keyword>
<feature type="region of interest" description="Disordered" evidence="4">
    <location>
        <begin position="986"/>
        <end position="1020"/>
    </location>
</feature>
<evidence type="ECO:0000256" key="3">
    <source>
        <dbReference type="ARBA" id="ARBA00029879"/>
    </source>
</evidence>
<dbReference type="GO" id="GO:0042147">
    <property type="term" value="P:retrograde transport, endosome to Golgi"/>
    <property type="evidence" value="ECO:0007669"/>
    <property type="project" value="TreeGrafter"/>
</dbReference>
<dbReference type="Pfam" id="PF07064">
    <property type="entry name" value="RIC1"/>
    <property type="match status" value="1"/>
</dbReference>
<comment type="caution">
    <text evidence="6">The sequence shown here is derived from an EMBL/GenBank/DDBJ whole genome shotgun (WGS) entry which is preliminary data.</text>
</comment>
<evidence type="ECO:0000313" key="6">
    <source>
        <dbReference type="EMBL" id="GMT15556.1"/>
    </source>
</evidence>
<feature type="compositionally biased region" description="Basic and acidic residues" evidence="4">
    <location>
        <begin position="1505"/>
        <end position="1519"/>
    </location>
</feature>
<evidence type="ECO:0000256" key="4">
    <source>
        <dbReference type="SAM" id="MobiDB-lite"/>
    </source>
</evidence>
<feature type="non-terminal residue" evidence="6">
    <location>
        <position position="1"/>
    </location>
</feature>
<feature type="region of interest" description="Disordered" evidence="4">
    <location>
        <begin position="1042"/>
        <end position="1097"/>
    </location>
</feature>
<accession>A0AAV5V7C7</accession>
<feature type="region of interest" description="Disordered" evidence="4">
    <location>
        <begin position="1465"/>
        <end position="1542"/>
    </location>
</feature>
<dbReference type="EMBL" id="BTSY01000002">
    <property type="protein sequence ID" value="GMT15556.1"/>
    <property type="molecule type" value="Genomic_DNA"/>
</dbReference>
<dbReference type="InterPro" id="IPR009771">
    <property type="entry name" value="RIC1_C"/>
</dbReference>
<dbReference type="GO" id="GO:0006886">
    <property type="term" value="P:intracellular protein transport"/>
    <property type="evidence" value="ECO:0007669"/>
    <property type="project" value="InterPro"/>
</dbReference>
<dbReference type="SUPFAM" id="SSF69322">
    <property type="entry name" value="Tricorn protease domain 2"/>
    <property type="match status" value="1"/>
</dbReference>
<dbReference type="Pfam" id="PF25440">
    <property type="entry name" value="Beta-prop_RIC1_2nd"/>
    <property type="match status" value="1"/>
</dbReference>
<dbReference type="PANTHER" id="PTHR22746:SF10">
    <property type="entry name" value="GUANINE NUCLEOTIDE EXCHANGE FACTOR SUBUNIT RIC1"/>
    <property type="match status" value="1"/>
</dbReference>
<dbReference type="Proteomes" id="UP001432322">
    <property type="component" value="Unassembled WGS sequence"/>
</dbReference>
<gene>
    <name evidence="6" type="ORF">PFISCL1PPCAC_6853</name>
</gene>
<name>A0AAV5V7C7_9BILA</name>
<comment type="subcellular location">
    <subcellularLocation>
        <location evidence="1">Membrane</location>
    </subcellularLocation>
</comment>
<evidence type="ECO:0000256" key="2">
    <source>
        <dbReference type="ARBA" id="ARBA00023136"/>
    </source>
</evidence>
<keyword evidence="7" id="KW-1185">Reference proteome</keyword>
<reference evidence="6" key="1">
    <citation type="submission" date="2023-10" db="EMBL/GenBank/DDBJ databases">
        <title>Genome assembly of Pristionchus species.</title>
        <authorList>
            <person name="Yoshida K."/>
            <person name="Sommer R.J."/>
        </authorList>
    </citation>
    <scope>NUCLEOTIDE SEQUENCE</scope>
    <source>
        <strain evidence="6">RS5133</strain>
    </source>
</reference>
<feature type="compositionally biased region" description="Low complexity" evidence="4">
    <location>
        <begin position="346"/>
        <end position="358"/>
    </location>
</feature>
<feature type="domain" description="RIC1 C-terminal alpha solenoid region" evidence="5">
    <location>
        <begin position="828"/>
        <end position="990"/>
    </location>
</feature>
<dbReference type="GO" id="GO:0000139">
    <property type="term" value="C:Golgi membrane"/>
    <property type="evidence" value="ECO:0007669"/>
    <property type="project" value="TreeGrafter"/>
</dbReference>
<feature type="region of interest" description="Disordered" evidence="4">
    <location>
        <begin position="1212"/>
        <end position="1252"/>
    </location>
</feature>
<dbReference type="InterPro" id="IPR040096">
    <property type="entry name" value="Ric1"/>
</dbReference>
<feature type="compositionally biased region" description="Polar residues" evidence="4">
    <location>
        <begin position="330"/>
        <end position="341"/>
    </location>
</feature>
<proteinExistence type="predicted"/>
<evidence type="ECO:0000256" key="1">
    <source>
        <dbReference type="ARBA" id="ARBA00004370"/>
    </source>
</evidence>
<feature type="compositionally biased region" description="Low complexity" evidence="4">
    <location>
        <begin position="1081"/>
        <end position="1097"/>
    </location>
</feature>
<evidence type="ECO:0000313" key="7">
    <source>
        <dbReference type="Proteomes" id="UP001432322"/>
    </source>
</evidence>
<evidence type="ECO:0000259" key="5">
    <source>
        <dbReference type="Pfam" id="PF07064"/>
    </source>
</evidence>
<sequence>IGQESFLRLNDEVKEEVVNVAGNRDRSLIALITPSAVYIYNAQPSVLLCVYRQPDSEVAEKGEFVRAYWQFDSVALAVTTKKTHLLIFSVHFDADERSYGLRETEESEQLRSRLRLSKDGLPSVFVQLNVVVNTSSPISCAVPNRDELLICGANGFVHHLQWNGKFDNGYSFQLSKIPFAHDQLQSKPAFLPDNSPVFIRDIAYAPLSGGYSLVLSDGRAALLTSNDPKFHPNTLLAVWAVQLRDAVVADTNHRFRSLLFGCANGDVTSYHVDDSSGALLQTFRVALSVKNGPELSGRLGPVRCLRVLPQNGAIAVVWESGGKRRRGATNGKSHSRVSSISGLPGSAPSTSNASSPSSAALNPLPPVCAILSPMGAQWWSSLEGNEEENRDENGDDAGSYNSIDWGPEGYQVWLGGSKGASLLQMTRSASFGNPYMEHSNRVVLIGPQRIYISPLRSRELLATSPHSVWSAVDVRPEYLHANWPIRFASLDRESGRTLVVAGTSGLSFCSLANQRWKIFGNESQERELHVTGGLFVWRGLMVGACAETAIKLYPIETRLDERFASTKETDARIIMSNMKGDILVTMDVESRLLMYTLTRCDVEGERDGHPRATMERTAEIRIGELIPHIACLVSVHLTVLTYDKGTCAIFVPGVDTVLLNISGRLYTLTPKAVTRDETNGVVDEENRFQLNQPATIASFVEQVWHDRAVESRADDDDDEDTKSSPLRNALWINCGARGSHVWLPLLTGRTRSANLSLPSAGGGGGGPLPHHHDSFLSRRIMIPFGMEINPALMASGDCVATGVESTPAVYSTSLTLYTPHRNSEVFIHHLLRQLLKRNLGMFALDLAESFRYLPYFTHSLELLLHNVLEEEATSAEPIPDPLLPRVVAFIQEFPEFLKTIAHCARKTELALWPALFEVTGAPNDLFEVCLRDGQLETAASYLIILQNIESATVSLEQSAHLLRESLSSCSWQLARDLVRFAKSIDAEDMEQSPARSPPPLGSMTSIQGRRPSRGSMSVASKGAAAADELVLARFQAAGKVGRLRHSHSVSEGTGGKEGTTTTREVTRKDSASSKRILKAQSSDLSPSSPHSPNSTTTNAMLERMNRLIHDHARGLLEEYCVRDLGCLCSHLEMDAPALLASIASTSLCPPPSSSSQPSSSSPLRIADWSVALQRVHSQFEWPYPVASSRVVEQLAKRFAGIRSSASVACMSDAGSEAPTTPTSMFSKKASRDENSLPITPIDEATTDQENASSVNGEVVAIMERVTGLQNGYGIGQDYRSGSPSSMRTSGVTMDEVASMNGGMGGGLQMEPLLGPSEAVKGNEAREAQLRYMLGAFSEIAAMDWVFLLCVVLRDAAVARASLSVAAGRRAGAAAMLRLRIGCRQLIEWAGQNCIGYVHILHVFDGHLSILCEALGPAESCSREEQNAADAAAAPAAPILQQPKPAAATEPAAAAQLMRSRALRDAFGSPGGAVRSSEAQPGARRPPIDRESGAGGRRAGARTRSRSVDRGAERTRERQMRVGGGEEAVSTATVEEGKDCVIM</sequence>
<dbReference type="GO" id="GO:0034066">
    <property type="term" value="C:Ric1-Rgp1 guanyl-nucleotide exchange factor complex"/>
    <property type="evidence" value="ECO:0007669"/>
    <property type="project" value="InterPro"/>
</dbReference>
<organism evidence="6 7">
    <name type="scientific">Pristionchus fissidentatus</name>
    <dbReference type="NCBI Taxonomy" id="1538716"/>
    <lineage>
        <taxon>Eukaryota</taxon>
        <taxon>Metazoa</taxon>
        <taxon>Ecdysozoa</taxon>
        <taxon>Nematoda</taxon>
        <taxon>Chromadorea</taxon>
        <taxon>Rhabditida</taxon>
        <taxon>Rhabditina</taxon>
        <taxon>Diplogasteromorpha</taxon>
        <taxon>Diplogasteroidea</taxon>
        <taxon>Neodiplogasteridae</taxon>
        <taxon>Pristionchus</taxon>
    </lineage>
</organism>
<dbReference type="GO" id="GO:0005829">
    <property type="term" value="C:cytosol"/>
    <property type="evidence" value="ECO:0007669"/>
    <property type="project" value="TreeGrafter"/>
</dbReference>
<feature type="region of interest" description="Disordered" evidence="4">
    <location>
        <begin position="324"/>
        <end position="358"/>
    </location>
</feature>
<protein>
    <recommendedName>
        <fullName evidence="3">Protein RIC1 homolog</fullName>
    </recommendedName>
</protein>
<dbReference type="PANTHER" id="PTHR22746">
    <property type="entry name" value="RAB6A-GEF COMPLEX PARTNER PROTEIN 1"/>
    <property type="match status" value="1"/>
</dbReference>